<dbReference type="EMBL" id="CAXIEN010000034">
    <property type="protein sequence ID" value="CAL1268510.1"/>
    <property type="molecule type" value="Genomic_DNA"/>
</dbReference>
<sequence>MHSKLSKSRQLYIPDYVNSMQKLQVQSDYEDFLHDDIYSSNVPWLKQCCSFSGEAWNCQNRQSGHEASSKSSFEGSSKSKKKPLPIIDPKNGKNILDGICEVSKTSQENIISEGNGDSETNSDGVLVSELNKQPDHNECSSSEINNGTENATQNLSDIEYSCLSQISDSSYQNSSCKDKGTCEDHGNNISTMFKNGNNVQKCDFDVKKSAEKTVDCDMPTKEMWDSDYDFYKKYASSSFEPKISDFFGSLEGGTSKDVHGDCSNKNKYSTDRNKTMTIQESGFNLEEELKINIKLLKEKIYSIRQEQQKMAILQSFLHFKKHQLDENYQRMDEKKIEIANWECSIANRAKRLQEKECKLEARRLSLLDKESKLDEREKKLNENQKFTEIKLQQDKTIEEGAKIESKINDSEKTFSVNYELGDTAEVKI</sequence>
<dbReference type="AlphaFoldDB" id="A0AAV1ZDH1"/>
<feature type="region of interest" description="Disordered" evidence="1">
    <location>
        <begin position="64"/>
        <end position="90"/>
    </location>
</feature>
<name>A0AAV1ZDH1_9ARAC</name>
<evidence type="ECO:0000313" key="2">
    <source>
        <dbReference type="EMBL" id="CAL1268510.1"/>
    </source>
</evidence>
<organism evidence="2 3">
    <name type="scientific">Larinioides sclopetarius</name>
    <dbReference type="NCBI Taxonomy" id="280406"/>
    <lineage>
        <taxon>Eukaryota</taxon>
        <taxon>Metazoa</taxon>
        <taxon>Ecdysozoa</taxon>
        <taxon>Arthropoda</taxon>
        <taxon>Chelicerata</taxon>
        <taxon>Arachnida</taxon>
        <taxon>Araneae</taxon>
        <taxon>Araneomorphae</taxon>
        <taxon>Entelegynae</taxon>
        <taxon>Araneoidea</taxon>
        <taxon>Araneidae</taxon>
        <taxon>Larinioides</taxon>
    </lineage>
</organism>
<evidence type="ECO:0000256" key="1">
    <source>
        <dbReference type="SAM" id="MobiDB-lite"/>
    </source>
</evidence>
<gene>
    <name evidence="2" type="ORF">LARSCL_LOCUS4206</name>
</gene>
<protein>
    <submittedName>
        <fullName evidence="2">Uncharacterized protein</fullName>
    </submittedName>
</protein>
<accession>A0AAV1ZDH1</accession>
<proteinExistence type="predicted"/>
<comment type="caution">
    <text evidence="2">The sequence shown here is derived from an EMBL/GenBank/DDBJ whole genome shotgun (WGS) entry which is preliminary data.</text>
</comment>
<evidence type="ECO:0000313" key="3">
    <source>
        <dbReference type="Proteomes" id="UP001497382"/>
    </source>
</evidence>
<dbReference type="Proteomes" id="UP001497382">
    <property type="component" value="Unassembled WGS sequence"/>
</dbReference>
<reference evidence="2 3" key="1">
    <citation type="submission" date="2024-04" db="EMBL/GenBank/DDBJ databases">
        <authorList>
            <person name="Rising A."/>
            <person name="Reimegard J."/>
            <person name="Sonavane S."/>
            <person name="Akerstrom W."/>
            <person name="Nylinder S."/>
            <person name="Hedman E."/>
            <person name="Kallberg Y."/>
        </authorList>
    </citation>
    <scope>NUCLEOTIDE SEQUENCE [LARGE SCALE GENOMIC DNA]</scope>
</reference>
<keyword evidence="3" id="KW-1185">Reference proteome</keyword>